<dbReference type="Pfam" id="PF01882">
    <property type="entry name" value="DUF58"/>
    <property type="match status" value="1"/>
</dbReference>
<evidence type="ECO:0000313" key="3">
    <source>
        <dbReference type="Proteomes" id="UP000234545"/>
    </source>
</evidence>
<dbReference type="InterPro" id="IPR002881">
    <property type="entry name" value="DUF58"/>
</dbReference>
<dbReference type="Proteomes" id="UP000234545">
    <property type="component" value="Unassembled WGS sequence"/>
</dbReference>
<dbReference type="AlphaFoldDB" id="A0A2I1I4J4"/>
<gene>
    <name evidence="2" type="ORF">CYJ25_06215</name>
</gene>
<sequence length="297" mass="32196">MPVRSREIHALSSRARLPIMRKLLSIMDGQHSGVRPGRGWDFLDLAEYHAGDDVQDIDWAATARTGQAIIRRYESTANLQVVMLVDTGRSMGALAPSGEPKIDVATRACEAIAWLAVARGDQLGAISGDSEKITISPARSGNAYAEMLLRRIRATITLETPVSNVTALLERALVAIRRRSLIVLATDSVQPEPGSQADAVLAKLTRKHAVIVVSVDDMNPTDLPKGTRIIDVDQGPLPDFLLGDKQLADQAKLIVSARRQEVASLLDHRGVIRVSVSGSKDVPRALMSALERGIRVR</sequence>
<feature type="domain" description="DUF58" evidence="1">
    <location>
        <begin position="47"/>
        <end position="226"/>
    </location>
</feature>
<dbReference type="InterPro" id="IPR036465">
    <property type="entry name" value="vWFA_dom_sf"/>
</dbReference>
<reference evidence="2 3" key="1">
    <citation type="submission" date="2017-12" db="EMBL/GenBank/DDBJ databases">
        <title>Phylogenetic diversity of female urinary microbiome.</title>
        <authorList>
            <person name="Thomas-White K."/>
            <person name="Wolfe A.J."/>
        </authorList>
    </citation>
    <scope>NUCLEOTIDE SEQUENCE [LARGE SCALE GENOMIC DNA]</scope>
    <source>
        <strain evidence="2 3">UMB0250</strain>
    </source>
</reference>
<evidence type="ECO:0000259" key="1">
    <source>
        <dbReference type="Pfam" id="PF01882"/>
    </source>
</evidence>
<dbReference type="OrthoDB" id="9776116at2"/>
<dbReference type="EMBL" id="PKKJ01000007">
    <property type="protein sequence ID" value="PKY66040.1"/>
    <property type="molecule type" value="Genomic_DNA"/>
</dbReference>
<organism evidence="2 3">
    <name type="scientific">Schaalia turicensis</name>
    <dbReference type="NCBI Taxonomy" id="131111"/>
    <lineage>
        <taxon>Bacteria</taxon>
        <taxon>Bacillati</taxon>
        <taxon>Actinomycetota</taxon>
        <taxon>Actinomycetes</taxon>
        <taxon>Actinomycetales</taxon>
        <taxon>Actinomycetaceae</taxon>
        <taxon>Schaalia</taxon>
    </lineage>
</organism>
<name>A0A2I1I4J4_9ACTO</name>
<protein>
    <submittedName>
        <fullName evidence="2">DUF58 domain-containing protein</fullName>
    </submittedName>
</protein>
<dbReference type="PANTHER" id="PTHR33608:SF6">
    <property type="entry name" value="BLL2464 PROTEIN"/>
    <property type="match status" value="1"/>
</dbReference>
<dbReference type="PANTHER" id="PTHR33608">
    <property type="entry name" value="BLL2464 PROTEIN"/>
    <property type="match status" value="1"/>
</dbReference>
<dbReference type="Gene3D" id="3.40.50.410">
    <property type="entry name" value="von Willebrand factor, type A domain"/>
    <property type="match status" value="1"/>
</dbReference>
<accession>A0A2I1I4J4</accession>
<evidence type="ECO:0000313" key="2">
    <source>
        <dbReference type="EMBL" id="PKY66040.1"/>
    </source>
</evidence>
<dbReference type="SUPFAM" id="SSF53300">
    <property type="entry name" value="vWA-like"/>
    <property type="match status" value="1"/>
</dbReference>
<proteinExistence type="predicted"/>
<comment type="caution">
    <text evidence="2">The sequence shown here is derived from an EMBL/GenBank/DDBJ whole genome shotgun (WGS) entry which is preliminary data.</text>
</comment>
<dbReference type="RefSeq" id="WP_101628319.1">
    <property type="nucleotide sequence ID" value="NZ_PKKJ01000007.1"/>
</dbReference>